<evidence type="ECO:0000259" key="2">
    <source>
        <dbReference type="Pfam" id="PF01431"/>
    </source>
</evidence>
<reference evidence="4" key="1">
    <citation type="submission" date="2025-08" db="UniProtKB">
        <authorList>
            <consortium name="RefSeq"/>
        </authorList>
    </citation>
    <scope>IDENTIFICATION</scope>
</reference>
<dbReference type="AlphaFoldDB" id="A0AB39Z3N9"/>
<dbReference type="GeneID" id="108008581"/>
<gene>
    <name evidence="4" type="primary">Nepl10</name>
</gene>
<feature type="chain" id="PRO_5046490702" evidence="1">
    <location>
        <begin position="24"/>
        <end position="631"/>
    </location>
</feature>
<dbReference type="GO" id="GO:0005886">
    <property type="term" value="C:plasma membrane"/>
    <property type="evidence" value="ECO:0007669"/>
    <property type="project" value="TreeGrafter"/>
</dbReference>
<dbReference type="PANTHER" id="PTHR11733:SF241">
    <property type="entry name" value="GH26575P-RELATED"/>
    <property type="match status" value="1"/>
</dbReference>
<dbReference type="InterPro" id="IPR000718">
    <property type="entry name" value="Peptidase_M13"/>
</dbReference>
<accession>A0AB39Z3N9</accession>
<dbReference type="Pfam" id="PF01431">
    <property type="entry name" value="Peptidase_M13"/>
    <property type="match status" value="1"/>
</dbReference>
<dbReference type="InterPro" id="IPR024079">
    <property type="entry name" value="MetalloPept_cat_dom_sf"/>
</dbReference>
<dbReference type="PANTHER" id="PTHR11733">
    <property type="entry name" value="ZINC METALLOPROTEASE FAMILY M13 NEPRILYSIN-RELATED"/>
    <property type="match status" value="1"/>
</dbReference>
<feature type="signal peptide" evidence="1">
    <location>
        <begin position="1"/>
        <end position="23"/>
    </location>
</feature>
<name>A0AB39Z3N9_DROSZ</name>
<sequence>MNKMGSLLLLCSCLMASLHFIEAEVDINLATVNQIHKNLNKTASPCSNFWNFACGGFESASEYVDNFEWVEDQFASAMVELMESHVGENDNQAPRLIEQMRSYYKACTEDTRKLNYAHPLEEFIEWSEDLDNSIKHGLNGLVFDERIGVADNDSMRQVIQIKMPDPSARFSSLRVLQLLHLNESIHKNKTIELVRKLQEVQDRYREENPVVYTRTYSEFRQQTSIISSTIRHLCSQLLGAPCTTEEFDQFIFEISDVNYLLESLNFVHNFDDDAKSLYIRLYHYVFLKDSEPRERNPKTCIHHMRAILPLGMNYMYDRFVYQNRQQDTLQLKEILANLKATFGKYLDANRLQLTTHQLAYVRAKLEGIQLKVGNLPEEKSPEFYDTHYESANFTKSNFYSNLIQALALRTRLQHAGLLNPQSRLDLQRYYVNDNVRKARTSPFYENERNTITVPMEFLQWPLFDHRQHIIFQQSLLGAVLAHEMNHAFEQDGILFDAAGNESPVGFEIRESPAFRIAIRCAEEKAYVSLKERLADLNGLQLAYDAFFGLDHDSRKFEYRPYAFEPEFTAPQLFHLSYAQFFCGSLPPVIAHDRDDERVNVSVGNLRQFAYDFKCEASQLSHCEMWRPNVHT</sequence>
<protein>
    <submittedName>
        <fullName evidence="4">Endothelin-converting enzyme 2</fullName>
    </submittedName>
</protein>
<organism evidence="3 4">
    <name type="scientific">Drosophila suzukii</name>
    <name type="common">Spotted-wing drosophila fruit fly</name>
    <dbReference type="NCBI Taxonomy" id="28584"/>
    <lineage>
        <taxon>Eukaryota</taxon>
        <taxon>Metazoa</taxon>
        <taxon>Ecdysozoa</taxon>
        <taxon>Arthropoda</taxon>
        <taxon>Hexapoda</taxon>
        <taxon>Insecta</taxon>
        <taxon>Pterygota</taxon>
        <taxon>Neoptera</taxon>
        <taxon>Endopterygota</taxon>
        <taxon>Diptera</taxon>
        <taxon>Brachycera</taxon>
        <taxon>Muscomorpha</taxon>
        <taxon>Ephydroidea</taxon>
        <taxon>Drosophilidae</taxon>
        <taxon>Drosophila</taxon>
        <taxon>Sophophora</taxon>
    </lineage>
</organism>
<evidence type="ECO:0000313" key="3">
    <source>
        <dbReference type="Proteomes" id="UP001652628"/>
    </source>
</evidence>
<keyword evidence="3" id="KW-1185">Reference proteome</keyword>
<dbReference type="InterPro" id="IPR042089">
    <property type="entry name" value="Peptidase_M13_dom_2"/>
</dbReference>
<dbReference type="RefSeq" id="XP_016927946.3">
    <property type="nucleotide sequence ID" value="XM_017072457.4"/>
</dbReference>
<dbReference type="Gene3D" id="3.40.390.10">
    <property type="entry name" value="Collagenase (Catalytic Domain)"/>
    <property type="match status" value="1"/>
</dbReference>
<dbReference type="SUPFAM" id="SSF55486">
    <property type="entry name" value="Metalloproteases ('zincins'), catalytic domain"/>
    <property type="match status" value="1"/>
</dbReference>
<evidence type="ECO:0000256" key="1">
    <source>
        <dbReference type="SAM" id="SignalP"/>
    </source>
</evidence>
<feature type="domain" description="Peptidase M13 C-terminal" evidence="2">
    <location>
        <begin position="443"/>
        <end position="618"/>
    </location>
</feature>
<dbReference type="Proteomes" id="UP001652628">
    <property type="component" value="Chromosome 2R"/>
</dbReference>
<dbReference type="GO" id="GO:0016485">
    <property type="term" value="P:protein processing"/>
    <property type="evidence" value="ECO:0007669"/>
    <property type="project" value="TreeGrafter"/>
</dbReference>
<dbReference type="GO" id="GO:0004222">
    <property type="term" value="F:metalloendopeptidase activity"/>
    <property type="evidence" value="ECO:0007669"/>
    <property type="project" value="InterPro"/>
</dbReference>
<dbReference type="Gene3D" id="1.10.1380.10">
    <property type="entry name" value="Neutral endopeptidase , domain2"/>
    <property type="match status" value="1"/>
</dbReference>
<dbReference type="PROSITE" id="PS51885">
    <property type="entry name" value="NEPRILYSIN"/>
    <property type="match status" value="1"/>
</dbReference>
<keyword evidence="1" id="KW-0732">Signal</keyword>
<proteinExistence type="predicted"/>
<evidence type="ECO:0000313" key="4">
    <source>
        <dbReference type="RefSeq" id="XP_016927946.3"/>
    </source>
</evidence>
<dbReference type="InterPro" id="IPR018497">
    <property type="entry name" value="Peptidase_M13_C"/>
</dbReference>